<protein>
    <submittedName>
        <fullName evidence="2">Uncharacterized protein</fullName>
    </submittedName>
</protein>
<sequence length="88" mass="8893">MAGITGLAPADSQQDAPPPTVRVRVNGEISPPLACVPAGAGGWHLLGTHTAVMDVSRAAAVTVEVLVYGQGPSTGTRMSLDALIAFMP</sequence>
<evidence type="ECO:0000256" key="1">
    <source>
        <dbReference type="SAM" id="MobiDB-lite"/>
    </source>
</evidence>
<evidence type="ECO:0000313" key="2">
    <source>
        <dbReference type="EMBL" id="EEH66391.1"/>
    </source>
</evidence>
<dbReference type="HOGENOM" id="CLU_2462211_0_0_11"/>
<feature type="region of interest" description="Disordered" evidence="1">
    <location>
        <begin position="1"/>
        <end position="22"/>
    </location>
</feature>
<dbReference type="RefSeq" id="WP_006547724.1">
    <property type="nucleotide sequence ID" value="NZ_DS999574.1"/>
</dbReference>
<evidence type="ECO:0000313" key="3">
    <source>
        <dbReference type="Proteomes" id="UP000004778"/>
    </source>
</evidence>
<name>C0W4G3_9ACTO</name>
<proteinExistence type="predicted"/>
<dbReference type="AlphaFoldDB" id="C0W4G3"/>
<dbReference type="Proteomes" id="UP000004778">
    <property type="component" value="Unassembled WGS sequence"/>
</dbReference>
<comment type="caution">
    <text evidence="2">The sequence shown here is derived from an EMBL/GenBank/DDBJ whole genome shotgun (WGS) entry which is preliminary data.</text>
</comment>
<keyword evidence="3" id="KW-1185">Reference proteome</keyword>
<gene>
    <name evidence="2" type="ORF">HMPREF0058_0757</name>
</gene>
<reference evidence="2 3" key="1">
    <citation type="submission" date="2009-01" db="EMBL/GenBank/DDBJ databases">
        <authorList>
            <person name="Qin X."/>
            <person name="Bachman B."/>
            <person name="Battles P."/>
            <person name="Bell A."/>
            <person name="Bess C."/>
            <person name="Bickham C."/>
            <person name="Chaboub L."/>
            <person name="Chen D."/>
            <person name="Coyle M."/>
            <person name="Deiros D.R."/>
            <person name="Dinh H."/>
            <person name="Forbes L."/>
            <person name="Fowler G."/>
            <person name="Francisco L."/>
            <person name="Fu Q."/>
            <person name="Gubbala S."/>
            <person name="Hale W."/>
            <person name="Han Y."/>
            <person name="Hemphill L."/>
            <person name="Highlander S.K."/>
            <person name="Hirani K."/>
            <person name="Hogues M."/>
            <person name="Jackson L."/>
            <person name="Jakkamsetti A."/>
            <person name="Javaid M."/>
            <person name="Jiang H."/>
            <person name="Korchina V."/>
            <person name="Kovar C."/>
            <person name="Lara F."/>
            <person name="Lee S."/>
            <person name="Mata R."/>
            <person name="Mathew T."/>
            <person name="Moen C."/>
            <person name="Morales K."/>
            <person name="Munidasa M."/>
            <person name="Nazareth L."/>
            <person name="Ngo R."/>
            <person name="Nguyen L."/>
            <person name="Okwuonu G."/>
            <person name="Ongeri F."/>
            <person name="Patil S."/>
            <person name="Petrosino J."/>
            <person name="Pham C."/>
            <person name="Pham P."/>
            <person name="Pu L.-L."/>
            <person name="Puazo M."/>
            <person name="Raj R."/>
            <person name="Reid J."/>
            <person name="Rouhana J."/>
            <person name="Saada N."/>
            <person name="Shang Y."/>
            <person name="Simmons D."/>
            <person name="Thornton R."/>
            <person name="Warren J."/>
            <person name="Weissenberger G."/>
            <person name="Zhang J."/>
            <person name="Zhang L."/>
            <person name="Zhou C."/>
            <person name="Zhu D."/>
            <person name="Muzny D."/>
            <person name="Worley K."/>
            <person name="Gibbs R."/>
        </authorList>
    </citation>
    <scope>NUCLEOTIDE SEQUENCE [LARGE SCALE GENOMIC DNA]</scope>
    <source>
        <strain evidence="2 3">DSM 15434</strain>
    </source>
</reference>
<accession>C0W4G3</accession>
<dbReference type="STRING" id="103621.GCA_001067145_01355"/>
<dbReference type="EMBL" id="ACFH01000051">
    <property type="protein sequence ID" value="EEH66391.1"/>
    <property type="molecule type" value="Genomic_DNA"/>
</dbReference>
<organism evidence="2 3">
    <name type="scientific">Actinomyces urogenitalis DSM 15434</name>
    <dbReference type="NCBI Taxonomy" id="525246"/>
    <lineage>
        <taxon>Bacteria</taxon>
        <taxon>Bacillati</taxon>
        <taxon>Actinomycetota</taxon>
        <taxon>Actinomycetes</taxon>
        <taxon>Actinomycetales</taxon>
        <taxon>Actinomycetaceae</taxon>
        <taxon>Actinomyces</taxon>
    </lineage>
</organism>